<protein>
    <submittedName>
        <fullName evidence="1">Uncharacterized protein</fullName>
    </submittedName>
</protein>
<dbReference type="EMBL" id="RCMK01000512">
    <property type="protein sequence ID" value="KAG2924440.1"/>
    <property type="molecule type" value="Genomic_DNA"/>
</dbReference>
<gene>
    <name evidence="1" type="ORF">PC113_g12935</name>
    <name evidence="2" type="ORF">PC115_g11900</name>
    <name evidence="3" type="ORF">PC117_g15411</name>
    <name evidence="4" type="ORF">PC118_g15234</name>
</gene>
<reference evidence="1" key="1">
    <citation type="submission" date="2018-10" db="EMBL/GenBank/DDBJ databases">
        <title>Effector identification in a new, highly contiguous assembly of the strawberry crown rot pathogen Phytophthora cactorum.</title>
        <authorList>
            <person name="Armitage A.D."/>
            <person name="Nellist C.F."/>
            <person name="Bates H."/>
            <person name="Vickerstaff R.J."/>
            <person name="Harrison R.J."/>
        </authorList>
    </citation>
    <scope>NUCLEOTIDE SEQUENCE</scope>
    <source>
        <strain evidence="1">15-7</strain>
        <strain evidence="2">4032</strain>
        <strain evidence="3">4040</strain>
        <strain evidence="4">P415</strain>
    </source>
</reference>
<dbReference type="EMBL" id="RCML01000583">
    <property type="protein sequence ID" value="KAG2973262.1"/>
    <property type="molecule type" value="Genomic_DNA"/>
</dbReference>
<dbReference type="Proteomes" id="UP000736787">
    <property type="component" value="Unassembled WGS sequence"/>
</dbReference>
<dbReference type="Proteomes" id="UP000697107">
    <property type="component" value="Unassembled WGS sequence"/>
</dbReference>
<proteinExistence type="predicted"/>
<dbReference type="EMBL" id="RCMI01000384">
    <property type="protein sequence ID" value="KAG2913747.1"/>
    <property type="molecule type" value="Genomic_DNA"/>
</dbReference>
<evidence type="ECO:0000313" key="3">
    <source>
        <dbReference type="EMBL" id="KAG2924440.1"/>
    </source>
</evidence>
<evidence type="ECO:0000313" key="4">
    <source>
        <dbReference type="EMBL" id="KAG2973262.1"/>
    </source>
</evidence>
<name>A0A8T0YYP7_9STRA</name>
<evidence type="ECO:0000313" key="5">
    <source>
        <dbReference type="Proteomes" id="UP000735874"/>
    </source>
</evidence>
<accession>A0A8T0YYP7</accession>
<comment type="caution">
    <text evidence="1">The sequence shown here is derived from an EMBL/GenBank/DDBJ whole genome shotgun (WGS) entry which is preliminary data.</text>
</comment>
<sequence>MCALPWVVDLKTVAVVLSLLRLFACYDCPCLSYHLPVPCV</sequence>
<evidence type="ECO:0000313" key="2">
    <source>
        <dbReference type="EMBL" id="KAG2913747.1"/>
    </source>
</evidence>
<dbReference type="Proteomes" id="UP000735874">
    <property type="component" value="Unassembled WGS sequence"/>
</dbReference>
<dbReference type="EMBL" id="RCMG01000405">
    <property type="protein sequence ID" value="KAG2854865.1"/>
    <property type="molecule type" value="Genomic_DNA"/>
</dbReference>
<organism evidence="1 5">
    <name type="scientific">Phytophthora cactorum</name>
    <dbReference type="NCBI Taxonomy" id="29920"/>
    <lineage>
        <taxon>Eukaryota</taxon>
        <taxon>Sar</taxon>
        <taxon>Stramenopiles</taxon>
        <taxon>Oomycota</taxon>
        <taxon>Peronosporomycetes</taxon>
        <taxon>Peronosporales</taxon>
        <taxon>Peronosporaceae</taxon>
        <taxon>Phytophthora</taxon>
    </lineage>
</organism>
<evidence type="ECO:0000313" key="1">
    <source>
        <dbReference type="EMBL" id="KAG2854865.1"/>
    </source>
</evidence>
<dbReference type="AlphaFoldDB" id="A0A8T0YYP7"/>
<dbReference type="Proteomes" id="UP000774804">
    <property type="component" value="Unassembled WGS sequence"/>
</dbReference>